<dbReference type="InterPro" id="IPR051045">
    <property type="entry name" value="TonB-dependent_transducer"/>
</dbReference>
<evidence type="ECO:0000313" key="14">
    <source>
        <dbReference type="Proteomes" id="UP000583752"/>
    </source>
</evidence>
<gene>
    <name evidence="13" type="ORF">HHL21_20550</name>
</gene>
<dbReference type="InterPro" id="IPR006260">
    <property type="entry name" value="TonB/TolA_C"/>
</dbReference>
<dbReference type="PANTHER" id="PTHR33446">
    <property type="entry name" value="PROTEIN TONB-RELATED"/>
    <property type="match status" value="1"/>
</dbReference>
<evidence type="ECO:0000256" key="3">
    <source>
        <dbReference type="ARBA" id="ARBA00022448"/>
    </source>
</evidence>
<keyword evidence="4" id="KW-1003">Cell membrane</keyword>
<keyword evidence="3" id="KW-0813">Transport</keyword>
<feature type="region of interest" description="Disordered" evidence="10">
    <location>
        <begin position="57"/>
        <end position="78"/>
    </location>
</feature>
<keyword evidence="9 11" id="KW-0472">Membrane</keyword>
<evidence type="ECO:0000313" key="13">
    <source>
        <dbReference type="EMBL" id="NML63436.1"/>
    </source>
</evidence>
<sequence>MHFSHTPEGGGSKFVKIGIVAALHIAVGVALINNMNSVSISMPKLADDIVVFLPKIEPPPPPPPEPPKPVPKVAPTPKPFVPEVEVEVPQQPQTEQVMETSTVPDPAPPVPGPTTTEVAPPADPGAGSLRTAVLNDGCSVPDYPTRAARNGEEGTVTLALLVGANGKVNDSRVQKSSGSRDLDKAAISALSMCSFKPAMAGGAPEAGWAQIAYVWKLEG</sequence>
<dbReference type="Proteomes" id="UP000583752">
    <property type="component" value="Unassembled WGS sequence"/>
</dbReference>
<feature type="domain" description="TonB C-terminal" evidence="12">
    <location>
        <begin position="128"/>
        <end position="219"/>
    </location>
</feature>
<feature type="transmembrane region" description="Helical" evidence="11">
    <location>
        <begin position="14"/>
        <end position="32"/>
    </location>
</feature>
<protein>
    <submittedName>
        <fullName evidence="13">Energy transducer TonB</fullName>
    </submittedName>
</protein>
<dbReference type="SUPFAM" id="SSF74653">
    <property type="entry name" value="TolA/TonB C-terminal domain"/>
    <property type="match status" value="1"/>
</dbReference>
<evidence type="ECO:0000256" key="4">
    <source>
        <dbReference type="ARBA" id="ARBA00022475"/>
    </source>
</evidence>
<evidence type="ECO:0000256" key="9">
    <source>
        <dbReference type="ARBA" id="ARBA00023136"/>
    </source>
</evidence>
<reference evidence="13 14" key="1">
    <citation type="submission" date="2020-04" db="EMBL/GenBank/DDBJ databases">
        <title>Massilia sp. RP-1-19 isolated from soil.</title>
        <authorList>
            <person name="Dahal R.H."/>
        </authorList>
    </citation>
    <scope>NUCLEOTIDE SEQUENCE [LARGE SCALE GENOMIC DNA]</scope>
    <source>
        <strain evidence="13 14">RP-1-19</strain>
    </source>
</reference>
<keyword evidence="8 11" id="KW-1133">Transmembrane helix</keyword>
<dbReference type="GO" id="GO:0055085">
    <property type="term" value="P:transmembrane transport"/>
    <property type="evidence" value="ECO:0007669"/>
    <property type="project" value="InterPro"/>
</dbReference>
<feature type="region of interest" description="Disordered" evidence="10">
    <location>
        <begin position="90"/>
        <end position="119"/>
    </location>
</feature>
<dbReference type="PANTHER" id="PTHR33446:SF2">
    <property type="entry name" value="PROTEIN TONB"/>
    <property type="match status" value="1"/>
</dbReference>
<evidence type="ECO:0000256" key="1">
    <source>
        <dbReference type="ARBA" id="ARBA00004383"/>
    </source>
</evidence>
<organism evidence="13 14">
    <name type="scientific">Massilia polaris</name>
    <dbReference type="NCBI Taxonomy" id="2728846"/>
    <lineage>
        <taxon>Bacteria</taxon>
        <taxon>Pseudomonadati</taxon>
        <taxon>Pseudomonadota</taxon>
        <taxon>Betaproteobacteria</taxon>
        <taxon>Burkholderiales</taxon>
        <taxon>Oxalobacteraceae</taxon>
        <taxon>Telluria group</taxon>
        <taxon>Massilia</taxon>
    </lineage>
</organism>
<evidence type="ECO:0000256" key="6">
    <source>
        <dbReference type="ARBA" id="ARBA00022692"/>
    </source>
</evidence>
<dbReference type="RefSeq" id="WP_169469380.1">
    <property type="nucleotide sequence ID" value="NZ_JABBGG010000017.1"/>
</dbReference>
<evidence type="ECO:0000256" key="5">
    <source>
        <dbReference type="ARBA" id="ARBA00022519"/>
    </source>
</evidence>
<dbReference type="AlphaFoldDB" id="A0A848HND1"/>
<keyword evidence="14" id="KW-1185">Reference proteome</keyword>
<dbReference type="EMBL" id="JABBGG010000017">
    <property type="protein sequence ID" value="NML63436.1"/>
    <property type="molecule type" value="Genomic_DNA"/>
</dbReference>
<keyword evidence="6 11" id="KW-0812">Transmembrane</keyword>
<keyword evidence="7" id="KW-0653">Protein transport</keyword>
<dbReference type="NCBIfam" id="TIGR01352">
    <property type="entry name" value="tonB_Cterm"/>
    <property type="match status" value="1"/>
</dbReference>
<evidence type="ECO:0000259" key="12">
    <source>
        <dbReference type="PROSITE" id="PS52015"/>
    </source>
</evidence>
<dbReference type="Gene3D" id="3.30.1150.10">
    <property type="match status" value="1"/>
</dbReference>
<dbReference type="GO" id="GO:0015031">
    <property type="term" value="P:protein transport"/>
    <property type="evidence" value="ECO:0007669"/>
    <property type="project" value="UniProtKB-KW"/>
</dbReference>
<evidence type="ECO:0000256" key="10">
    <source>
        <dbReference type="SAM" id="MobiDB-lite"/>
    </source>
</evidence>
<dbReference type="GO" id="GO:0098797">
    <property type="term" value="C:plasma membrane protein complex"/>
    <property type="evidence" value="ECO:0007669"/>
    <property type="project" value="TreeGrafter"/>
</dbReference>
<dbReference type="InterPro" id="IPR037682">
    <property type="entry name" value="TonB_C"/>
</dbReference>
<evidence type="ECO:0000256" key="11">
    <source>
        <dbReference type="SAM" id="Phobius"/>
    </source>
</evidence>
<feature type="compositionally biased region" description="Low complexity" evidence="10">
    <location>
        <begin position="90"/>
        <end position="104"/>
    </location>
</feature>
<evidence type="ECO:0000256" key="2">
    <source>
        <dbReference type="ARBA" id="ARBA00006555"/>
    </source>
</evidence>
<comment type="caution">
    <text evidence="13">The sequence shown here is derived from an EMBL/GenBank/DDBJ whole genome shotgun (WGS) entry which is preliminary data.</text>
</comment>
<keyword evidence="5" id="KW-0997">Cell inner membrane</keyword>
<proteinExistence type="inferred from homology"/>
<comment type="subcellular location">
    <subcellularLocation>
        <location evidence="1">Cell inner membrane</location>
        <topology evidence="1">Single-pass membrane protein</topology>
        <orientation evidence="1">Periplasmic side</orientation>
    </subcellularLocation>
</comment>
<name>A0A848HND1_9BURK</name>
<dbReference type="PROSITE" id="PS52015">
    <property type="entry name" value="TONB_CTD"/>
    <property type="match status" value="1"/>
</dbReference>
<evidence type="ECO:0000256" key="7">
    <source>
        <dbReference type="ARBA" id="ARBA00022927"/>
    </source>
</evidence>
<comment type="similarity">
    <text evidence="2">Belongs to the TonB family.</text>
</comment>
<accession>A0A848HND1</accession>
<dbReference type="Pfam" id="PF03544">
    <property type="entry name" value="TonB_C"/>
    <property type="match status" value="1"/>
</dbReference>
<evidence type="ECO:0000256" key="8">
    <source>
        <dbReference type="ARBA" id="ARBA00022989"/>
    </source>
</evidence>
<dbReference type="GO" id="GO:0031992">
    <property type="term" value="F:energy transducer activity"/>
    <property type="evidence" value="ECO:0007669"/>
    <property type="project" value="TreeGrafter"/>
</dbReference>